<feature type="compositionally biased region" description="Low complexity" evidence="2">
    <location>
        <begin position="1"/>
        <end position="22"/>
    </location>
</feature>
<dbReference type="PANTHER" id="PTHR33099:SF14">
    <property type="entry name" value="PROLYL 4-HYDROXYLASE ALPHA SUBUNIT FE(2+) 2OG DIOXYGENASE DOMAIN-CONTAINING PROTEIN"/>
    <property type="match status" value="1"/>
</dbReference>
<comment type="similarity">
    <text evidence="1">Belongs to the iron/ascorbate-dependent oxidoreductase family.</text>
</comment>
<name>A0A8H4QWT9_9AGAR</name>
<dbReference type="Gene3D" id="2.60.120.620">
    <property type="entry name" value="q2cbj1_9rhob like domain"/>
    <property type="match status" value="1"/>
</dbReference>
<keyword evidence="1" id="KW-0408">Iron</keyword>
<accession>A0A8H4QWT9</accession>
<gene>
    <name evidence="4" type="ORF">D9613_009835</name>
</gene>
<dbReference type="Proteomes" id="UP000521872">
    <property type="component" value="Unassembled WGS sequence"/>
</dbReference>
<dbReference type="PROSITE" id="PS51471">
    <property type="entry name" value="FE2OG_OXY"/>
    <property type="match status" value="1"/>
</dbReference>
<evidence type="ECO:0000259" key="3">
    <source>
        <dbReference type="PROSITE" id="PS51471"/>
    </source>
</evidence>
<dbReference type="GO" id="GO:0016491">
    <property type="term" value="F:oxidoreductase activity"/>
    <property type="evidence" value="ECO:0007669"/>
    <property type="project" value="UniProtKB-KW"/>
</dbReference>
<dbReference type="GO" id="GO:0046872">
    <property type="term" value="F:metal ion binding"/>
    <property type="evidence" value="ECO:0007669"/>
    <property type="project" value="UniProtKB-KW"/>
</dbReference>
<evidence type="ECO:0000256" key="2">
    <source>
        <dbReference type="SAM" id="MobiDB-lite"/>
    </source>
</evidence>
<evidence type="ECO:0000313" key="4">
    <source>
        <dbReference type="EMBL" id="KAF4618646.1"/>
    </source>
</evidence>
<organism evidence="4 5">
    <name type="scientific">Agrocybe pediades</name>
    <dbReference type="NCBI Taxonomy" id="84607"/>
    <lineage>
        <taxon>Eukaryota</taxon>
        <taxon>Fungi</taxon>
        <taxon>Dikarya</taxon>
        <taxon>Basidiomycota</taxon>
        <taxon>Agaricomycotina</taxon>
        <taxon>Agaricomycetes</taxon>
        <taxon>Agaricomycetidae</taxon>
        <taxon>Agaricales</taxon>
        <taxon>Agaricineae</taxon>
        <taxon>Strophariaceae</taxon>
        <taxon>Agrocybe</taxon>
    </lineage>
</organism>
<reference evidence="4 5" key="1">
    <citation type="submission" date="2019-12" db="EMBL/GenBank/DDBJ databases">
        <authorList>
            <person name="Floudas D."/>
            <person name="Bentzer J."/>
            <person name="Ahren D."/>
            <person name="Johansson T."/>
            <person name="Persson P."/>
            <person name="Tunlid A."/>
        </authorList>
    </citation>
    <scope>NUCLEOTIDE SEQUENCE [LARGE SCALE GENOMIC DNA]</scope>
    <source>
        <strain evidence="4 5">CBS 102.39</strain>
    </source>
</reference>
<dbReference type="AlphaFoldDB" id="A0A8H4QWT9"/>
<comment type="caution">
    <text evidence="4">The sequence shown here is derived from an EMBL/GenBank/DDBJ whole genome shotgun (WGS) entry which is preliminary data.</text>
</comment>
<dbReference type="Pfam" id="PF13640">
    <property type="entry name" value="2OG-FeII_Oxy_3"/>
    <property type="match status" value="1"/>
</dbReference>
<feature type="domain" description="Fe2OG dioxygenase" evidence="3">
    <location>
        <begin position="150"/>
        <end position="252"/>
    </location>
</feature>
<dbReference type="PANTHER" id="PTHR33099">
    <property type="entry name" value="FE2OG DIOXYGENASE DOMAIN-CONTAINING PROTEIN"/>
    <property type="match status" value="1"/>
</dbReference>
<sequence length="486" mass="54600">MSETPVEQTQQTTTTAAPQEEAPAPPTWSARVDNLKGLLKQLRDLPYCTGITPLDPESSTLFFKTANGASFIDFTDPKDEDLSLLAAACQPASFGRGEEDVYDDSYRKAGKMDVTDFSILFNPWASGMLDTINQMLLRKRNAGNSNVSIKAQLYKLNVYGPGSFFKSHVDTPRGDYMFGSLVIVLPTKHEGGSLVFRHDGQECVFDTAAAASSEPTPHAAFVAFFSDIEHEVLEVKSGYRVTLTYNLYFAVPPKPPTNLGLVPSEGDPLLTLKSNISELLATPTFLPDGGYLAFRLAHKYPITPSSTVLHSVRKRLKGIDATLYETCKSLSLTPNLRLLYRYEKEVFLFRTAPISCLLDKYVDMTKFNPEDLEDLACFLLSDQDQARCRVTYAWDGKEKKWPEELRHIYNKAVPTVWIVPYKSALNTFEQKVETYGNEARVETVYHEVYLVVRLKPFATRFEVEGKNKEGEKVDDEDEKKKGEVLK</sequence>
<feature type="region of interest" description="Disordered" evidence="2">
    <location>
        <begin position="1"/>
        <end position="27"/>
    </location>
</feature>
<evidence type="ECO:0000256" key="1">
    <source>
        <dbReference type="RuleBase" id="RU003682"/>
    </source>
</evidence>
<dbReference type="InterPro" id="IPR005123">
    <property type="entry name" value="Oxoglu/Fe-dep_dioxygenase_dom"/>
</dbReference>
<evidence type="ECO:0000313" key="5">
    <source>
        <dbReference type="Proteomes" id="UP000521872"/>
    </source>
</evidence>
<proteinExistence type="inferred from homology"/>
<dbReference type="InterPro" id="IPR044862">
    <property type="entry name" value="Pro_4_hyd_alph_FE2OG_OXY"/>
</dbReference>
<protein>
    <recommendedName>
        <fullName evidence="3">Fe2OG dioxygenase domain-containing protein</fullName>
    </recommendedName>
</protein>
<feature type="region of interest" description="Disordered" evidence="2">
    <location>
        <begin position="465"/>
        <end position="486"/>
    </location>
</feature>
<keyword evidence="1" id="KW-0479">Metal-binding</keyword>
<keyword evidence="5" id="KW-1185">Reference proteome</keyword>
<keyword evidence="1" id="KW-0560">Oxidoreductase</keyword>
<dbReference type="EMBL" id="JAACJL010000017">
    <property type="protein sequence ID" value="KAF4618646.1"/>
    <property type="molecule type" value="Genomic_DNA"/>
</dbReference>